<keyword evidence="4 9" id="KW-1133">Transmembrane helix</keyword>
<dbReference type="InterPro" id="IPR050927">
    <property type="entry name" value="TRPM"/>
</dbReference>
<dbReference type="GO" id="GO:0006816">
    <property type="term" value="P:calcium ion transport"/>
    <property type="evidence" value="ECO:0000318"/>
    <property type="project" value="GO_Central"/>
</dbReference>
<dbReference type="EnsemblMetazoa" id="XM_030977291">
    <property type="protein sequence ID" value="XP_030833151"/>
    <property type="gene ID" value="LOC577250"/>
</dbReference>
<evidence type="ECO:0000256" key="8">
    <source>
        <dbReference type="SAM" id="MobiDB-lite"/>
    </source>
</evidence>
<feature type="transmembrane region" description="Helical" evidence="9">
    <location>
        <begin position="999"/>
        <end position="1018"/>
    </location>
</feature>
<dbReference type="GeneID" id="577250"/>
<accession>A0A7M7N993</accession>
<dbReference type="Proteomes" id="UP000007110">
    <property type="component" value="Unassembled WGS sequence"/>
</dbReference>
<keyword evidence="7" id="KW-0407">Ion channel</keyword>
<keyword evidence="5" id="KW-0406">Ion transport</keyword>
<keyword evidence="14" id="KW-1185">Reference proteome</keyword>
<evidence type="ECO:0000256" key="5">
    <source>
        <dbReference type="ARBA" id="ARBA00023065"/>
    </source>
</evidence>
<comment type="subcellular location">
    <subcellularLocation>
        <location evidence="1">Membrane</location>
        <topology evidence="1">Multi-pass membrane protein</topology>
    </subcellularLocation>
</comment>
<dbReference type="PRINTS" id="PR01097">
    <property type="entry name" value="TRNSRECEPTRP"/>
</dbReference>
<evidence type="ECO:0000256" key="2">
    <source>
        <dbReference type="ARBA" id="ARBA00022448"/>
    </source>
</evidence>
<reference evidence="14" key="1">
    <citation type="submission" date="2015-02" db="EMBL/GenBank/DDBJ databases">
        <title>Genome sequencing for Strongylocentrotus purpuratus.</title>
        <authorList>
            <person name="Murali S."/>
            <person name="Liu Y."/>
            <person name="Vee V."/>
            <person name="English A."/>
            <person name="Wang M."/>
            <person name="Skinner E."/>
            <person name="Han Y."/>
            <person name="Muzny D.M."/>
            <person name="Worley K.C."/>
            <person name="Gibbs R.A."/>
        </authorList>
    </citation>
    <scope>NUCLEOTIDE SEQUENCE</scope>
</reference>
<evidence type="ECO:0000259" key="12">
    <source>
        <dbReference type="Pfam" id="PF25508"/>
    </source>
</evidence>
<dbReference type="Pfam" id="PF25508">
    <property type="entry name" value="TRPM2"/>
    <property type="match status" value="1"/>
</dbReference>
<evidence type="ECO:0000256" key="3">
    <source>
        <dbReference type="ARBA" id="ARBA00022692"/>
    </source>
</evidence>
<evidence type="ECO:0000256" key="6">
    <source>
        <dbReference type="ARBA" id="ARBA00023136"/>
    </source>
</evidence>
<feature type="transmembrane region" description="Helical" evidence="9">
    <location>
        <begin position="930"/>
        <end position="947"/>
    </location>
</feature>
<evidence type="ECO:0000313" key="14">
    <source>
        <dbReference type="Proteomes" id="UP000007110"/>
    </source>
</evidence>
<evidence type="ECO:0000256" key="7">
    <source>
        <dbReference type="ARBA" id="ARBA00023303"/>
    </source>
</evidence>
<dbReference type="OrthoDB" id="310870at2759"/>
<proteinExistence type="predicted"/>
<organism evidence="13 14">
    <name type="scientific">Strongylocentrotus purpuratus</name>
    <name type="common">Purple sea urchin</name>
    <dbReference type="NCBI Taxonomy" id="7668"/>
    <lineage>
        <taxon>Eukaryota</taxon>
        <taxon>Metazoa</taxon>
        <taxon>Echinodermata</taxon>
        <taxon>Eleutherozoa</taxon>
        <taxon>Echinozoa</taxon>
        <taxon>Echinoidea</taxon>
        <taxon>Euechinoidea</taxon>
        <taxon>Echinacea</taxon>
        <taxon>Camarodonta</taxon>
        <taxon>Echinidea</taxon>
        <taxon>Strongylocentrotidae</taxon>
        <taxon>Strongylocentrotus</taxon>
    </lineage>
</organism>
<reference evidence="13" key="2">
    <citation type="submission" date="2021-01" db="UniProtKB">
        <authorList>
            <consortium name="EnsemblMetazoa"/>
        </authorList>
    </citation>
    <scope>IDENTIFICATION</scope>
</reference>
<keyword evidence="6 9" id="KW-0472">Membrane</keyword>
<feature type="domain" description="TRPM-like" evidence="12">
    <location>
        <begin position="468"/>
        <end position="728"/>
    </location>
</feature>
<feature type="transmembrane region" description="Helical" evidence="9">
    <location>
        <begin position="859"/>
        <end position="878"/>
    </location>
</feature>
<dbReference type="KEGG" id="spu:577250"/>
<dbReference type="Pfam" id="PF18139">
    <property type="entry name" value="LSDAT_euk"/>
    <property type="match status" value="1"/>
</dbReference>
<evidence type="ECO:0000256" key="4">
    <source>
        <dbReference type="ARBA" id="ARBA00022989"/>
    </source>
</evidence>
<evidence type="ECO:0000256" key="1">
    <source>
        <dbReference type="ARBA" id="ARBA00004141"/>
    </source>
</evidence>
<dbReference type="RefSeq" id="XP_030833151.1">
    <property type="nucleotide sequence ID" value="XM_030977291.1"/>
</dbReference>
<dbReference type="Pfam" id="PF00520">
    <property type="entry name" value="Ion_trans"/>
    <property type="match status" value="1"/>
</dbReference>
<feature type="domain" description="TRPM SLOG" evidence="11">
    <location>
        <begin position="141"/>
        <end position="412"/>
    </location>
</feature>
<protein>
    <submittedName>
        <fullName evidence="13">Uncharacterized protein</fullName>
    </submittedName>
</protein>
<evidence type="ECO:0000259" key="10">
    <source>
        <dbReference type="Pfam" id="PF00520"/>
    </source>
</evidence>
<dbReference type="InterPro" id="IPR041491">
    <property type="entry name" value="TRPM_SLOG"/>
</dbReference>
<feature type="transmembrane region" description="Helical" evidence="9">
    <location>
        <begin position="1076"/>
        <end position="1097"/>
    </location>
</feature>
<feature type="domain" description="Ion transport" evidence="10">
    <location>
        <begin position="864"/>
        <end position="1108"/>
    </location>
</feature>
<feature type="region of interest" description="Disordered" evidence="8">
    <location>
        <begin position="1"/>
        <end position="21"/>
    </location>
</feature>
<dbReference type="GO" id="GO:0098655">
    <property type="term" value="P:monoatomic cation transmembrane transport"/>
    <property type="evidence" value="ECO:0000318"/>
    <property type="project" value="GO_Central"/>
</dbReference>
<feature type="transmembrane region" description="Helical" evidence="9">
    <location>
        <begin position="959"/>
        <end position="979"/>
    </location>
</feature>
<keyword evidence="2" id="KW-0813">Transport</keyword>
<dbReference type="OMA" id="NANPCLF"/>
<dbReference type="GO" id="GO:0005886">
    <property type="term" value="C:plasma membrane"/>
    <property type="evidence" value="ECO:0000318"/>
    <property type="project" value="GO_Central"/>
</dbReference>
<evidence type="ECO:0000259" key="11">
    <source>
        <dbReference type="Pfam" id="PF18139"/>
    </source>
</evidence>
<dbReference type="GO" id="GO:0005262">
    <property type="term" value="F:calcium channel activity"/>
    <property type="evidence" value="ECO:0000318"/>
    <property type="project" value="GO_Central"/>
</dbReference>
<dbReference type="InterPro" id="IPR002153">
    <property type="entry name" value="TRPC_channel"/>
</dbReference>
<name>A0A7M7N993_STRPU</name>
<dbReference type="AlphaFoldDB" id="A0A7M7N993"/>
<evidence type="ECO:0000313" key="13">
    <source>
        <dbReference type="EnsemblMetazoa" id="XP_030833151"/>
    </source>
</evidence>
<keyword evidence="3 9" id="KW-0812">Transmembrane</keyword>
<dbReference type="InterPro" id="IPR057366">
    <property type="entry name" value="TRPM-like"/>
</dbReference>
<dbReference type="InParanoid" id="A0A7M7N993"/>
<dbReference type="InterPro" id="IPR005821">
    <property type="entry name" value="Ion_trans_dom"/>
</dbReference>
<dbReference type="PANTHER" id="PTHR13800">
    <property type="entry name" value="TRANSIENT RECEPTOR POTENTIAL CATION CHANNEL, SUBFAMILY M, MEMBER 6"/>
    <property type="match status" value="1"/>
</dbReference>
<dbReference type="PANTHER" id="PTHR13800:SF1">
    <property type="entry name" value="TRANSIENT RECEPTOR POTENTIAL CATION CHANNEL TRPM"/>
    <property type="match status" value="1"/>
</dbReference>
<evidence type="ECO:0000256" key="9">
    <source>
        <dbReference type="SAM" id="Phobius"/>
    </source>
</evidence>
<sequence>MEAMMKSGQPSSVPGTPKGARAFSLPNQEEHISTRWYTRTHSLAESSSPCGLGQVKCYPSRDESLFIKENFFKRECVKFCPSANDVTKCKCGRFEEGHLDENVGLQNGPETTWTSKTHTKTSQTDAFGELEFQGPWTSTRAKYVRLSHDTPADKVLSLLTEMWGLKKPKLLIEVTGGAKDFVLQPKLKRIFSKGIIRVAVSTDAWILTGGTNTGVMRHVGMAVREHSLRSRQKINAIGVVPWGIVDNREDLIERRQDVTTPRIKHYRLTSSDRASGASLDPNHTHFILVDDGSVGKFGVEISLRSQLEKLISSKRIDANSDRPVPAVCVCLEGGVNTIKVVLENVTHDPPIPVVIAEGSGRAADLIAFAYRNSSSKQGQISYEAQEQLKRRISAAFPREKSAHSLLLKQLLEVLKQKPFITIFSVESDNNVDIDSAILSALLKASNLSALEQLKLSLIWNRVDFAEEHIFKEVSRWEESALEEAMDIALKKNRVKFVKLLLEQGLFMQKFLTEERLESLYNTLESDPFPSLSSLSRYANINSGMIRLKQIQKHESKVTLQEIGIIIEHLLGKGFECEYHRHSPHTATTCVNVGDNTCCEGEPETAHLHTDNPFPYNDLFLWAILTKKHEMAYLMWQLGQESLPKALVGFRLCYSMSRFARSQYNTDAADQLTEQSRQYEQLAVTLLTQCFEEDATYTRLLLCAELPNWSHMTCLSLAANFKHSRFIAHPSIQLLLNDHWYGQLNTIPGMKGFFQWLLCTNDDVDDDVGQGEYMVTSRRNTQFGLSPDVNTANDSTSMKVGYEPRPSVLRFPAVIDERSAGVVNPQDKGGRISTFQVNQDGRKSYFQKVRITFTAPIVKFWINAMFYFLFLIAFSYVVLMELKPEVGLVERLVSLTIFSLATEEIRQLVMQGDSEILTFRQQAQMWASDRWNLWDLVGILTFTMGFGLRMWEGSLNAGRMLYILDIMVWYVRVLDILSVNKLMGPYVNMIGKMMNDTAKFIVILFVFLVSYGVASNALMRPMKEWDWNVLRDIIYIPYWQIYGELFIDEQDQFVTNCSLFPKEGMEMCDAGIVLERMIMGIYLLIANVLLINMLIAIFNNTFLRVQENANEIWKFQRYRLILEFSERPFLPPPFILVVHIYLLLKRLMTSCCRHRKTKHPSDMKIHMDEQSLQLLYRFEEDIVENYLRENTLTEQQSIGGTIEHISERVDAFTQQMEQNCRHDSESIRKLDLLTERMTNLEKAVESFVTHHQ</sequence>